<dbReference type="InterPro" id="IPR002549">
    <property type="entry name" value="AI-2E-like"/>
</dbReference>
<proteinExistence type="inferred from homology"/>
<feature type="transmembrane region" description="Helical" evidence="7">
    <location>
        <begin position="311"/>
        <end position="329"/>
    </location>
</feature>
<feature type="transmembrane region" description="Helical" evidence="7">
    <location>
        <begin position="78"/>
        <end position="99"/>
    </location>
</feature>
<evidence type="ECO:0000256" key="5">
    <source>
        <dbReference type="ARBA" id="ARBA00023136"/>
    </source>
</evidence>
<dbReference type="PANTHER" id="PTHR21716">
    <property type="entry name" value="TRANSMEMBRANE PROTEIN"/>
    <property type="match status" value="1"/>
</dbReference>
<evidence type="ECO:0000256" key="3">
    <source>
        <dbReference type="ARBA" id="ARBA00022692"/>
    </source>
</evidence>
<comment type="caution">
    <text evidence="8">The sequence shown here is derived from an EMBL/GenBank/DDBJ whole genome shotgun (WGS) entry which is preliminary data.</text>
</comment>
<feature type="region of interest" description="Disordered" evidence="6">
    <location>
        <begin position="360"/>
        <end position="397"/>
    </location>
</feature>
<gene>
    <name evidence="8" type="ORF">R2G56_05625</name>
</gene>
<organism evidence="8 9">
    <name type="scientific">Nitratireductor aquimarinus</name>
    <dbReference type="NCBI Taxonomy" id="889300"/>
    <lineage>
        <taxon>Bacteria</taxon>
        <taxon>Pseudomonadati</taxon>
        <taxon>Pseudomonadota</taxon>
        <taxon>Alphaproteobacteria</taxon>
        <taxon>Hyphomicrobiales</taxon>
        <taxon>Phyllobacteriaceae</taxon>
        <taxon>Nitratireductor</taxon>
    </lineage>
</organism>
<feature type="transmembrane region" description="Helical" evidence="7">
    <location>
        <begin position="246"/>
        <end position="276"/>
    </location>
</feature>
<dbReference type="RefSeq" id="WP_317560713.1">
    <property type="nucleotide sequence ID" value="NZ_JAWLIP010000002.1"/>
</dbReference>
<reference evidence="8 9" key="1">
    <citation type="submission" date="2023-10" db="EMBL/GenBank/DDBJ databases">
        <authorList>
            <person name="Venkata Ramana C."/>
            <person name="Sasikala C."/>
            <person name="Dhurka M."/>
        </authorList>
    </citation>
    <scope>NUCLEOTIDE SEQUENCE [LARGE SCALE GENOMIC DNA]</scope>
    <source>
        <strain evidence="8 9">KCTC 32151</strain>
    </source>
</reference>
<evidence type="ECO:0000256" key="7">
    <source>
        <dbReference type="SAM" id="Phobius"/>
    </source>
</evidence>
<accession>A0ABU4AHQ0</accession>
<dbReference type="Proteomes" id="UP001185659">
    <property type="component" value="Unassembled WGS sequence"/>
</dbReference>
<evidence type="ECO:0000313" key="9">
    <source>
        <dbReference type="Proteomes" id="UP001185659"/>
    </source>
</evidence>
<dbReference type="EMBL" id="JAWLIP010000002">
    <property type="protein sequence ID" value="MDV6225759.1"/>
    <property type="molecule type" value="Genomic_DNA"/>
</dbReference>
<feature type="transmembrane region" description="Helical" evidence="7">
    <location>
        <begin position="218"/>
        <end position="240"/>
    </location>
</feature>
<evidence type="ECO:0000313" key="8">
    <source>
        <dbReference type="EMBL" id="MDV6225759.1"/>
    </source>
</evidence>
<feature type="transmembrane region" description="Helical" evidence="7">
    <location>
        <begin position="21"/>
        <end position="42"/>
    </location>
</feature>
<evidence type="ECO:0000256" key="2">
    <source>
        <dbReference type="ARBA" id="ARBA00009773"/>
    </source>
</evidence>
<feature type="transmembrane region" description="Helical" evidence="7">
    <location>
        <begin position="48"/>
        <end position="66"/>
    </location>
</feature>
<feature type="transmembrane region" description="Helical" evidence="7">
    <location>
        <begin position="159"/>
        <end position="181"/>
    </location>
</feature>
<dbReference type="PANTHER" id="PTHR21716:SF16">
    <property type="entry name" value="BLL1467 PROTEIN"/>
    <property type="match status" value="1"/>
</dbReference>
<dbReference type="Pfam" id="PF01594">
    <property type="entry name" value="AI-2E_transport"/>
    <property type="match status" value="1"/>
</dbReference>
<evidence type="ECO:0000256" key="6">
    <source>
        <dbReference type="SAM" id="MobiDB-lite"/>
    </source>
</evidence>
<comment type="subcellular location">
    <subcellularLocation>
        <location evidence="1">Membrane</location>
        <topology evidence="1">Multi-pass membrane protein</topology>
    </subcellularLocation>
</comment>
<keyword evidence="5 7" id="KW-0472">Membrane</keyword>
<sequence length="397" mass="42903">MDQSQSSPGGKRSHIMTLETALTASAQTSVILLGLIAFVVMLHYGRFLLAPMTLAIFIGLMLGPIATRLERMGVWPSISAVAVVLIFIALVGGFLVAIATPLTAWADRLPQIWSQLQLQLSSLRQPLDTIKGLQEQIRSVTGGSSVTVSVEEGSTVESVAVLAPSLLAQLLIFFASLYFFVATRHETRATILRLCFGRRLRWRVAHIFRDVENAVSDYLLSITIINIGLGVAVTVAMWLLGVPSPALWGAMATLLNFVIYIGPAVMAIILLGVGLATFDTLTASFLPPLIYLAVNATEAQFVTPTVIGRRMTLNPFIVFLSIAFWLWMWGPIGGFIAIPVLLTIYAMAGNIIPGIEPPTPAKAHRHRAKAIPPTPIETAASPLSRESSPPVRPRPPD</sequence>
<evidence type="ECO:0000256" key="4">
    <source>
        <dbReference type="ARBA" id="ARBA00022989"/>
    </source>
</evidence>
<protein>
    <submittedName>
        <fullName evidence="8">AI-2E family transporter</fullName>
    </submittedName>
</protein>
<keyword evidence="9" id="KW-1185">Reference proteome</keyword>
<evidence type="ECO:0000256" key="1">
    <source>
        <dbReference type="ARBA" id="ARBA00004141"/>
    </source>
</evidence>
<name>A0ABU4AHQ0_9HYPH</name>
<keyword evidence="3 7" id="KW-0812">Transmembrane</keyword>
<comment type="similarity">
    <text evidence="2">Belongs to the autoinducer-2 exporter (AI-2E) (TC 2.A.86) family.</text>
</comment>
<keyword evidence="4 7" id="KW-1133">Transmembrane helix</keyword>